<proteinExistence type="inferred from homology"/>
<keyword evidence="3 5" id="KW-0808">Transferase</keyword>
<evidence type="ECO:0000313" key="5">
    <source>
        <dbReference type="EMBL" id="PMC57819.1"/>
    </source>
</evidence>
<dbReference type="InterPro" id="IPR015424">
    <property type="entry name" value="PyrdxlP-dep_Trfase"/>
</dbReference>
<evidence type="ECO:0000256" key="1">
    <source>
        <dbReference type="ARBA" id="ARBA00001933"/>
    </source>
</evidence>
<sequence length="372" mass="42128">MEYRIRQGLINYENKTYLRDDIIPDDAINCSLGINPFGFTSQITKDVFNSTFNGISEYPSYPYVDLKQTICNYLSGVANLMPEQIQLDNGSLAVLINLNRLLINPGSKVLCLAPTFTAATADMEAMGATIDSVFLNETDQFKINLDQLKERLEPDHTVIYLDNPNNPTGQMIPLQELKELAHLAEKQNTMIIIDEAYGDFIDLSHSAASLIEDHPNIIVVRSLSKGFGLAGLRVGYSIVHKDFIPYIKKLPSEMALTEITAQLAPYALQDTQFLERSRQKIAENKKKLLSELNVLKWGTTFESVPIVLLYTDRNVHLFELLLKHGIITTNGEDFEGLDRHYVRLRVPKDVKPLLKRLQLVEEELASHFVEFI</sequence>
<dbReference type="SUPFAM" id="SSF53383">
    <property type="entry name" value="PLP-dependent transferases"/>
    <property type="match status" value="1"/>
</dbReference>
<dbReference type="PANTHER" id="PTHR42885:SF1">
    <property type="entry name" value="THREONINE-PHOSPHATE DECARBOXYLASE"/>
    <property type="match status" value="1"/>
</dbReference>
<dbReference type="RefSeq" id="WP_102233386.1">
    <property type="nucleotide sequence ID" value="NZ_PNHE01000043.1"/>
</dbReference>
<organism evidence="5 6">
    <name type="scientific">Dolosicoccus paucivorans</name>
    <dbReference type="NCBI Taxonomy" id="84521"/>
    <lineage>
        <taxon>Bacteria</taxon>
        <taxon>Bacillati</taxon>
        <taxon>Bacillota</taxon>
        <taxon>Bacilli</taxon>
        <taxon>Lactobacillales</taxon>
        <taxon>Aerococcaceae</taxon>
        <taxon>Dolosicoccus</taxon>
    </lineage>
</organism>
<dbReference type="Gene3D" id="3.40.640.10">
    <property type="entry name" value="Type I PLP-dependent aspartate aminotransferase-like (Major domain)"/>
    <property type="match status" value="1"/>
</dbReference>
<dbReference type="Pfam" id="PF00155">
    <property type="entry name" value="Aminotran_1_2"/>
    <property type="match status" value="1"/>
</dbReference>
<comment type="caution">
    <text evidence="5">The sequence shown here is derived from an EMBL/GenBank/DDBJ whole genome shotgun (WGS) entry which is preliminary data.</text>
</comment>
<keyword evidence="2" id="KW-0663">Pyridoxal phosphate</keyword>
<dbReference type="GO" id="GO:0030170">
    <property type="term" value="F:pyridoxal phosphate binding"/>
    <property type="evidence" value="ECO:0007669"/>
    <property type="project" value="InterPro"/>
</dbReference>
<dbReference type="GO" id="GO:0008483">
    <property type="term" value="F:transaminase activity"/>
    <property type="evidence" value="ECO:0007669"/>
    <property type="project" value="UniProtKB-KW"/>
</dbReference>
<dbReference type="AlphaFoldDB" id="A0A2N6SLA0"/>
<comment type="cofactor">
    <cofactor evidence="1 3">
        <name>pyridoxal 5'-phosphate</name>
        <dbReference type="ChEBI" id="CHEBI:597326"/>
    </cofactor>
</comment>
<evidence type="ECO:0000259" key="4">
    <source>
        <dbReference type="Pfam" id="PF00155"/>
    </source>
</evidence>
<comment type="similarity">
    <text evidence="3">Belongs to the class-I pyridoxal-phosphate-dependent aminotransferase family.</text>
</comment>
<dbReference type="Gene3D" id="3.90.1150.10">
    <property type="entry name" value="Aspartate Aminotransferase, domain 1"/>
    <property type="match status" value="1"/>
</dbReference>
<keyword evidence="3 5" id="KW-0032">Aminotransferase</keyword>
<dbReference type="InterPro" id="IPR015421">
    <property type="entry name" value="PyrdxlP-dep_Trfase_major"/>
</dbReference>
<reference evidence="5 6" key="1">
    <citation type="submission" date="2017-09" db="EMBL/GenBank/DDBJ databases">
        <title>Bacterial strain isolated from the female urinary microbiota.</title>
        <authorList>
            <person name="Thomas-White K."/>
            <person name="Kumar N."/>
            <person name="Forster S."/>
            <person name="Putonti C."/>
            <person name="Lawley T."/>
            <person name="Wolfe A.J."/>
        </authorList>
    </citation>
    <scope>NUCLEOTIDE SEQUENCE [LARGE SCALE GENOMIC DNA]</scope>
    <source>
        <strain evidence="5 6">UMB0852</strain>
    </source>
</reference>
<feature type="domain" description="Aminotransferase class I/classII large" evidence="4">
    <location>
        <begin position="49"/>
        <end position="346"/>
    </location>
</feature>
<protein>
    <recommendedName>
        <fullName evidence="3">Aminotransferase</fullName>
        <ecNumber evidence="3">2.6.1.-</ecNumber>
    </recommendedName>
</protein>
<dbReference type="PROSITE" id="PS00105">
    <property type="entry name" value="AA_TRANSFER_CLASS_1"/>
    <property type="match status" value="1"/>
</dbReference>
<dbReference type="InterPro" id="IPR004839">
    <property type="entry name" value="Aminotransferase_I/II_large"/>
</dbReference>
<evidence type="ECO:0000256" key="2">
    <source>
        <dbReference type="ARBA" id="ARBA00022898"/>
    </source>
</evidence>
<dbReference type="CDD" id="cd00609">
    <property type="entry name" value="AAT_like"/>
    <property type="match status" value="1"/>
</dbReference>
<dbReference type="PANTHER" id="PTHR42885">
    <property type="entry name" value="HISTIDINOL-PHOSPHATE AMINOTRANSFERASE-RELATED"/>
    <property type="match status" value="1"/>
</dbReference>
<name>A0A2N6SLA0_9LACT</name>
<accession>A0A2N6SLA0</accession>
<evidence type="ECO:0000256" key="3">
    <source>
        <dbReference type="RuleBase" id="RU000481"/>
    </source>
</evidence>
<evidence type="ECO:0000313" key="6">
    <source>
        <dbReference type="Proteomes" id="UP000235682"/>
    </source>
</evidence>
<dbReference type="EC" id="2.6.1.-" evidence="3"/>
<keyword evidence="6" id="KW-1185">Reference proteome</keyword>
<dbReference type="InterPro" id="IPR015422">
    <property type="entry name" value="PyrdxlP-dep_Trfase_small"/>
</dbReference>
<dbReference type="EMBL" id="PNHE01000043">
    <property type="protein sequence ID" value="PMC57819.1"/>
    <property type="molecule type" value="Genomic_DNA"/>
</dbReference>
<gene>
    <name evidence="5" type="ORF">CJ205_07625</name>
</gene>
<dbReference type="Proteomes" id="UP000235682">
    <property type="component" value="Unassembled WGS sequence"/>
</dbReference>
<dbReference type="InterPro" id="IPR004838">
    <property type="entry name" value="NHTrfase_class1_PyrdxlP-BS"/>
</dbReference>
<dbReference type="STRING" id="84521.SAMN04487994_103911"/>